<dbReference type="Proteomes" id="UP000708208">
    <property type="component" value="Unassembled WGS sequence"/>
</dbReference>
<dbReference type="AlphaFoldDB" id="A0A8J2J112"/>
<organism evidence="1 2">
    <name type="scientific">Allacma fusca</name>
    <dbReference type="NCBI Taxonomy" id="39272"/>
    <lineage>
        <taxon>Eukaryota</taxon>
        <taxon>Metazoa</taxon>
        <taxon>Ecdysozoa</taxon>
        <taxon>Arthropoda</taxon>
        <taxon>Hexapoda</taxon>
        <taxon>Collembola</taxon>
        <taxon>Symphypleona</taxon>
        <taxon>Sminthuridae</taxon>
        <taxon>Allacma</taxon>
    </lineage>
</organism>
<evidence type="ECO:0000313" key="2">
    <source>
        <dbReference type="Proteomes" id="UP000708208"/>
    </source>
</evidence>
<sequence>MHQCQTPGERKGYVDAGAHLDLTDFYEYSRSYGGSMISYKYKHNLSTPDIETTFSEVEPATAKLLKELFDVHLISKVEISIGVQMEKEVVEESGDKGYKQALIYFKSAHHELQTSASITSILLQSASDIIEKKNTFVENGSGWTVQRIESFEIKLGEIRLFSNSSASGHLETPFKNRQGYLNFRNRDNNCFKYCISAGLYWDEQTAENMKTGASNRNLACHRTWKNVDPNEERALGGNTTIDKKFEPASYVFIIVKSSENGQEILAQEYYDGDNPVEHFFQNVFKYAQDILWSIRTTNNFVVPTEEERKQHEDAANSVSANSPRQFQRRILLTTRKKEVLKMTIYSNNGINHLLSKPSKGRPPIRNSVGEASSIFDAKDISVISKGTEKFVQLEIPAREMKVPSLNYFYNTGHYEKKRWTGNRKVKLRFIDSCQVSPSKLSSLAEALKKENAKTLNLVNEIIPYILGHTNEIAAKRTKDEIDGAAELIFEKLPYPYRYLSSAEVLKDGHPIPGQCFFNNDLRNEPCTDEDWHIVQNVIKAFNINDFRQFTRLYTLVDVILLAVIWENFRKNGLEMYGLDPTYMCTGSGYSFQCFLFKTKAEVDYMRDPKMISWLSRGIRGGTAFCSKKIETANNEQCPNGFNPA</sequence>
<dbReference type="EMBL" id="CAJVCH010009942">
    <property type="protein sequence ID" value="CAG7667420.1"/>
    <property type="molecule type" value="Genomic_DNA"/>
</dbReference>
<reference evidence="1" key="1">
    <citation type="submission" date="2021-06" db="EMBL/GenBank/DDBJ databases">
        <authorList>
            <person name="Hodson N. C."/>
            <person name="Mongue J. A."/>
            <person name="Jaron S. K."/>
        </authorList>
    </citation>
    <scope>NUCLEOTIDE SEQUENCE</scope>
</reference>
<dbReference type="PANTHER" id="PTHR31511:SF12">
    <property type="entry name" value="RHO TERMINATION FACTOR N-TERMINAL DOMAIN-CONTAINING PROTEIN"/>
    <property type="match status" value="1"/>
</dbReference>
<evidence type="ECO:0000313" key="1">
    <source>
        <dbReference type="EMBL" id="CAG7667420.1"/>
    </source>
</evidence>
<comment type="caution">
    <text evidence="1">The sequence shown here is derived from an EMBL/GenBank/DDBJ whole genome shotgun (WGS) entry which is preliminary data.</text>
</comment>
<gene>
    <name evidence="1" type="ORF">AFUS01_LOCUS1770</name>
</gene>
<proteinExistence type="predicted"/>
<keyword evidence="2" id="KW-1185">Reference proteome</keyword>
<dbReference type="PANTHER" id="PTHR31511">
    <property type="entry name" value="PROTEIN CBG23764"/>
    <property type="match status" value="1"/>
</dbReference>
<accession>A0A8J2J112</accession>
<protein>
    <submittedName>
        <fullName evidence="1">Uncharacterized protein</fullName>
    </submittedName>
</protein>
<dbReference type="OrthoDB" id="414982at2759"/>
<name>A0A8J2J112_9HEXA</name>